<feature type="domain" description="Glycosyl transferase family 1" evidence="1">
    <location>
        <begin position="222"/>
        <end position="385"/>
    </location>
</feature>
<dbReference type="PANTHER" id="PTHR45947:SF3">
    <property type="entry name" value="SULFOQUINOVOSYL TRANSFERASE SQD2"/>
    <property type="match status" value="1"/>
</dbReference>
<gene>
    <name evidence="3" type="ORF">MNBD_CHLOROFLEXI01-4756</name>
</gene>
<evidence type="ECO:0000259" key="1">
    <source>
        <dbReference type="Pfam" id="PF00534"/>
    </source>
</evidence>
<dbReference type="InterPro" id="IPR050194">
    <property type="entry name" value="Glycosyltransferase_grp1"/>
</dbReference>
<accession>A0A3B0VJ74</accession>
<dbReference type="GO" id="GO:0016758">
    <property type="term" value="F:hexosyltransferase activity"/>
    <property type="evidence" value="ECO:0007669"/>
    <property type="project" value="TreeGrafter"/>
</dbReference>
<evidence type="ECO:0008006" key="4">
    <source>
        <dbReference type="Google" id="ProtNLM"/>
    </source>
</evidence>
<dbReference type="Gene3D" id="3.40.50.2000">
    <property type="entry name" value="Glycogen Phosphorylase B"/>
    <property type="match status" value="2"/>
</dbReference>
<organism evidence="3">
    <name type="scientific">hydrothermal vent metagenome</name>
    <dbReference type="NCBI Taxonomy" id="652676"/>
    <lineage>
        <taxon>unclassified sequences</taxon>
        <taxon>metagenomes</taxon>
        <taxon>ecological metagenomes</taxon>
    </lineage>
</organism>
<name>A0A3B0VJ74_9ZZZZ</name>
<dbReference type="EMBL" id="UOEU01000994">
    <property type="protein sequence ID" value="VAW42981.1"/>
    <property type="molecule type" value="Genomic_DNA"/>
</dbReference>
<dbReference type="Pfam" id="PF13439">
    <property type="entry name" value="Glyco_transf_4"/>
    <property type="match status" value="1"/>
</dbReference>
<dbReference type="PANTHER" id="PTHR45947">
    <property type="entry name" value="SULFOQUINOVOSYL TRANSFERASE SQD2"/>
    <property type="match status" value="1"/>
</dbReference>
<dbReference type="CDD" id="cd03801">
    <property type="entry name" value="GT4_PimA-like"/>
    <property type="match status" value="1"/>
</dbReference>
<dbReference type="SUPFAM" id="SSF53756">
    <property type="entry name" value="UDP-Glycosyltransferase/glycogen phosphorylase"/>
    <property type="match status" value="1"/>
</dbReference>
<proteinExistence type="predicted"/>
<reference evidence="3" key="1">
    <citation type="submission" date="2018-06" db="EMBL/GenBank/DDBJ databases">
        <authorList>
            <person name="Zhirakovskaya E."/>
        </authorList>
    </citation>
    <scope>NUCLEOTIDE SEQUENCE</scope>
</reference>
<dbReference type="InterPro" id="IPR028098">
    <property type="entry name" value="Glyco_trans_4-like_N"/>
</dbReference>
<evidence type="ECO:0000313" key="3">
    <source>
        <dbReference type="EMBL" id="VAW42981.1"/>
    </source>
</evidence>
<evidence type="ECO:0000259" key="2">
    <source>
        <dbReference type="Pfam" id="PF13439"/>
    </source>
</evidence>
<dbReference type="AlphaFoldDB" id="A0A3B0VJ74"/>
<feature type="domain" description="Glycosyltransferase subfamily 4-like N-terminal" evidence="2">
    <location>
        <begin position="15"/>
        <end position="207"/>
    </location>
</feature>
<sequence>MKILHVVQCYHPVKGGAEWLAQNLSEQFANRHQDTVTVFTAAATKPAYFWRNEGAAMPAGTEQINGVTVRRFKLFRGLRFVRMVLARGFYRLRLPYHDWMRTLQLGPIIFEMTKAIANSDADLVMASTFPFLHMQYAVAGAKRGQKPVVLLGAIHTKDSWGYDRQMLIEAIRRADAYLALTTFEKVYLVEKGIAPEKIHVIGGGVDVAPFLDGNGRLIRDRYNWGDAPVMLVMCRQSELKRLDTVIQAMPHIWAQRPNVRLLMAGARTNYSTQLDKMIAALPPAQQAKITLVHDFPESEKPDLLAAADLLLHPSGNESFGIVFAEAWAAGKPVVGADVGALASLIAEGEDGLLFHYGDPTSMAQKVCQLLANPQQAAAMGAAGREKVLANYSWEIVADRVRQVYADLVTER</sequence>
<dbReference type="InterPro" id="IPR001296">
    <property type="entry name" value="Glyco_trans_1"/>
</dbReference>
<dbReference type="Pfam" id="PF00534">
    <property type="entry name" value="Glycos_transf_1"/>
    <property type="match status" value="1"/>
</dbReference>
<protein>
    <recommendedName>
        <fullName evidence="4">Glycosyltransferase</fullName>
    </recommendedName>
</protein>